<dbReference type="Gene3D" id="3.90.226.10">
    <property type="entry name" value="2-enoyl-CoA Hydratase, Chain A, domain 1"/>
    <property type="match status" value="1"/>
</dbReference>
<dbReference type="InterPro" id="IPR001753">
    <property type="entry name" value="Enoyl-CoA_hydra/iso"/>
</dbReference>
<organism evidence="2 3">
    <name type="scientific">Mycobacterium ulcerans subsp. shinshuense</name>
    <dbReference type="NCBI Taxonomy" id="1124626"/>
    <lineage>
        <taxon>Bacteria</taxon>
        <taxon>Bacillati</taxon>
        <taxon>Actinomycetota</taxon>
        <taxon>Actinomycetes</taxon>
        <taxon>Mycobacteriales</taxon>
        <taxon>Mycobacteriaceae</taxon>
        <taxon>Mycobacterium</taxon>
        <taxon>Mycobacterium ulcerans group</taxon>
    </lineage>
</organism>
<dbReference type="GO" id="GO:0003824">
    <property type="term" value="F:catalytic activity"/>
    <property type="evidence" value="ECO:0007669"/>
    <property type="project" value="UniProtKB-ARBA"/>
</dbReference>
<sequence length="268" mass="28190">METTESRFVNLGRDGGVATVELIDSGPLNIVGTAAITALTNAFRSINQDSGVRVVVLRAAGEKAFIGGADIKEMVTLDRISAQAFIRRLAGLCESIRQCPVPVIARIAGWCLGGGLEIAACCDLRIAESGARFGMPEVAVGIPSVIHSALLPALVGASRTTWLLLTGETIDADTAASWALVHEVVAPAALDLRIAALATKLAGFGPQALRQQKRLLAKWPDMTVPAAIEDSIEQFGLAFQTGEPQQHMQAFLSRKGRKAGSGPQAPEE</sequence>
<dbReference type="AlphaFoldDB" id="A0A1B4XYH3"/>
<reference evidence="2 3" key="1">
    <citation type="submission" date="2016-08" db="EMBL/GenBank/DDBJ databases">
        <title>Complete genome sequence of Mycobacterium shinshuense, a subspecies of M. ulcerans.</title>
        <authorList>
            <person name="Yoshida M."/>
            <person name="Ogura Y."/>
            <person name="Hayashi T."/>
            <person name="Hoshino Y."/>
        </authorList>
    </citation>
    <scope>NUCLEOTIDE SEQUENCE [LARGE SCALE GENOMIC DNA]</scope>
    <source>
        <strain evidence="3">ATCC 33728</strain>
    </source>
</reference>
<comment type="similarity">
    <text evidence="1">Belongs to the enoyl-CoA hydratase/isomerase family.</text>
</comment>
<proteinExistence type="inferred from homology"/>
<dbReference type="RefSeq" id="WP_015357327.1">
    <property type="nucleotide sequence ID" value="NZ_AP017624.1"/>
</dbReference>
<dbReference type="Pfam" id="PF00378">
    <property type="entry name" value="ECH_1"/>
    <property type="match status" value="1"/>
</dbReference>
<dbReference type="InterPro" id="IPR051683">
    <property type="entry name" value="Enoyl-CoA_Hydratase/Isomerase"/>
</dbReference>
<dbReference type="GeneID" id="93435153"/>
<dbReference type="NCBIfam" id="NF004795">
    <property type="entry name" value="PRK06143.1"/>
    <property type="match status" value="1"/>
</dbReference>
<dbReference type="PANTHER" id="PTHR42964:SF1">
    <property type="entry name" value="POLYKETIDE BIOSYNTHESIS ENOYL-COA HYDRATASE PKSH-RELATED"/>
    <property type="match status" value="1"/>
</dbReference>
<dbReference type="InterPro" id="IPR029045">
    <property type="entry name" value="ClpP/crotonase-like_dom_sf"/>
</dbReference>
<evidence type="ECO:0000313" key="3">
    <source>
        <dbReference type="Proteomes" id="UP000218067"/>
    </source>
</evidence>
<name>A0A1B4XYH3_MYCUL</name>
<evidence type="ECO:0000256" key="1">
    <source>
        <dbReference type="ARBA" id="ARBA00005254"/>
    </source>
</evidence>
<evidence type="ECO:0000313" key="2">
    <source>
        <dbReference type="EMBL" id="BAV39858.1"/>
    </source>
</evidence>
<dbReference type="PANTHER" id="PTHR42964">
    <property type="entry name" value="ENOYL-COA HYDRATASE"/>
    <property type="match status" value="1"/>
</dbReference>
<dbReference type="EMBL" id="AP017624">
    <property type="protein sequence ID" value="BAV39858.1"/>
    <property type="molecule type" value="Genomic_DNA"/>
</dbReference>
<gene>
    <name evidence="2" type="primary">echA8_3</name>
    <name evidence="2" type="ORF">SHTP_0481</name>
</gene>
<protein>
    <submittedName>
        <fullName evidence="2">Enoyl-CoA hydratase</fullName>
    </submittedName>
</protein>
<dbReference type="SUPFAM" id="SSF52096">
    <property type="entry name" value="ClpP/crotonase"/>
    <property type="match status" value="1"/>
</dbReference>
<dbReference type="Proteomes" id="UP000218067">
    <property type="component" value="Chromosome"/>
</dbReference>
<accession>A0A1B4XYH3</accession>
<dbReference type="CDD" id="cd06558">
    <property type="entry name" value="crotonase-like"/>
    <property type="match status" value="1"/>
</dbReference>